<dbReference type="OrthoDB" id="9791837at2"/>
<dbReference type="InterPro" id="IPR011009">
    <property type="entry name" value="Kinase-like_dom_sf"/>
</dbReference>
<dbReference type="InterPro" id="IPR029063">
    <property type="entry name" value="SAM-dependent_MTases_sf"/>
</dbReference>
<reference evidence="2 3" key="1">
    <citation type="submission" date="2015-11" db="EMBL/GenBank/DDBJ databases">
        <title>Genomic analysis of 38 Legionella species identifies large and diverse effector repertoires.</title>
        <authorList>
            <person name="Burstein D."/>
            <person name="Amaro F."/>
            <person name="Zusman T."/>
            <person name="Lifshitz Z."/>
            <person name="Cohen O."/>
            <person name="Gilbert J.A."/>
            <person name="Pupko T."/>
            <person name="Shuman H.A."/>
            <person name="Segal G."/>
        </authorList>
    </citation>
    <scope>NUCLEOTIDE SEQUENCE [LARGE SCALE GENOMIC DNA]</scope>
    <source>
        <strain evidence="2 3">PX-1-G2-E2</strain>
    </source>
</reference>
<accession>A0A0W0VWZ1</accession>
<organism evidence="2 3">
    <name type="scientific">Legionella maceachernii</name>
    <dbReference type="NCBI Taxonomy" id="466"/>
    <lineage>
        <taxon>Bacteria</taxon>
        <taxon>Pseudomonadati</taxon>
        <taxon>Pseudomonadota</taxon>
        <taxon>Gammaproteobacteria</taxon>
        <taxon>Legionellales</taxon>
        <taxon>Legionellaceae</taxon>
        <taxon>Legionella</taxon>
    </lineage>
</organism>
<dbReference type="SUPFAM" id="SSF53335">
    <property type="entry name" value="S-adenosyl-L-methionine-dependent methyltransferases"/>
    <property type="match status" value="1"/>
</dbReference>
<protein>
    <submittedName>
        <fullName evidence="2">Bifunctional UGMP family protein/serine/threonine protein kinase</fullName>
    </submittedName>
</protein>
<gene>
    <name evidence="2" type="ORF">Lmac_3055</name>
</gene>
<dbReference type="PROSITE" id="PS50011">
    <property type="entry name" value="PROTEIN_KINASE_DOM"/>
    <property type="match status" value="1"/>
</dbReference>
<dbReference type="STRING" id="466.Lmac_3055"/>
<dbReference type="RefSeq" id="WP_058453712.1">
    <property type="nucleotide sequence ID" value="NZ_CAAAIB010000001.1"/>
</dbReference>
<dbReference type="GO" id="GO:0005524">
    <property type="term" value="F:ATP binding"/>
    <property type="evidence" value="ECO:0007669"/>
    <property type="project" value="InterPro"/>
</dbReference>
<dbReference type="Gene3D" id="3.40.50.150">
    <property type="entry name" value="Vaccinia Virus protein VP39"/>
    <property type="match status" value="1"/>
</dbReference>
<dbReference type="GO" id="GO:0004674">
    <property type="term" value="F:protein serine/threonine kinase activity"/>
    <property type="evidence" value="ECO:0007669"/>
    <property type="project" value="UniProtKB-KW"/>
</dbReference>
<sequence>MDSDYFSGGAQRIAGMQDTQFNHPEGESLMEKAASGEHKSSTCSKHIESKKNFWSGLKKIAKHFIKRIAPPIMVGEVHRLRRIEQLLEQLNLRIENRLHHIEQLTQGIGHRLHTHDFRLDHLKELIKEVEPYQPTYGIGGVLQREPQRTSQDRCRAIETYFGRVAGKRMLDIGSSLGYMCYYFADRSAVTEGWEYNAKNAEVARLIGSINNIPTVIRTKALDENSINTIEPGQFDVVTILSVLHHTVYYNGLEYTQRLMKALLEKVPMLIVELARKNEDPTLFWNDAQPEDELAVFDLVKDKVAIEKIGDFSTHLSDKHRPLYVVKAKDNVITVNNRQFSYLFKTFEAYPNSPTVYAITRRYYLSKEYVIKEYVFDERSGEVNRCQIVSEINTLLHLTNIYHMPELVDFELSSSGAKLVLKRISGKLLVDLLHEPGEINAINVAQELLKSLADLEKEGLHHNDVRTWNVICDKSHVSLIDYGFVSHKEIDNDAISLLWLLSAILTGIREGYPVNKKELPKKAIFEQKPSLLAFYEAIESGVYSPSRLLTTIKQYEMEKK</sequence>
<dbReference type="Gene3D" id="3.30.200.20">
    <property type="entry name" value="Phosphorylase Kinase, domain 1"/>
    <property type="match status" value="1"/>
</dbReference>
<dbReference type="EMBL" id="LNYL01000051">
    <property type="protein sequence ID" value="KTD24182.1"/>
    <property type="molecule type" value="Genomic_DNA"/>
</dbReference>
<evidence type="ECO:0000313" key="3">
    <source>
        <dbReference type="Proteomes" id="UP000054908"/>
    </source>
</evidence>
<dbReference type="Proteomes" id="UP000054908">
    <property type="component" value="Unassembled WGS sequence"/>
</dbReference>
<keyword evidence="2" id="KW-0723">Serine/threonine-protein kinase</keyword>
<dbReference type="InterPro" id="IPR000719">
    <property type="entry name" value="Prot_kinase_dom"/>
</dbReference>
<dbReference type="Gene3D" id="1.10.510.10">
    <property type="entry name" value="Transferase(Phosphotransferase) domain 1"/>
    <property type="match status" value="1"/>
</dbReference>
<keyword evidence="2" id="KW-0418">Kinase</keyword>
<feature type="domain" description="Protein kinase" evidence="1">
    <location>
        <begin position="328"/>
        <end position="559"/>
    </location>
</feature>
<dbReference type="PATRIC" id="fig|466.6.peg.3269"/>
<dbReference type="SUPFAM" id="SSF56112">
    <property type="entry name" value="Protein kinase-like (PK-like)"/>
    <property type="match status" value="1"/>
</dbReference>
<proteinExistence type="predicted"/>
<evidence type="ECO:0000259" key="1">
    <source>
        <dbReference type="PROSITE" id="PS50011"/>
    </source>
</evidence>
<keyword evidence="2" id="KW-0808">Transferase</keyword>
<comment type="caution">
    <text evidence="2">The sequence shown here is derived from an EMBL/GenBank/DDBJ whole genome shotgun (WGS) entry which is preliminary data.</text>
</comment>
<keyword evidence="3" id="KW-1185">Reference proteome</keyword>
<name>A0A0W0VWZ1_9GAMM</name>
<dbReference type="AlphaFoldDB" id="A0A0W0VWZ1"/>
<evidence type="ECO:0000313" key="2">
    <source>
        <dbReference type="EMBL" id="KTD24182.1"/>
    </source>
</evidence>